<dbReference type="EMBL" id="AQQZ01000008">
    <property type="protein sequence ID" value="KNG92630.1"/>
    <property type="molecule type" value="Genomic_DNA"/>
</dbReference>
<evidence type="ECO:0000259" key="1">
    <source>
        <dbReference type="Pfam" id="PF02470"/>
    </source>
</evidence>
<dbReference type="RefSeq" id="WP_050532019.1">
    <property type="nucleotide sequence ID" value="NZ_AQQZ01000008.1"/>
</dbReference>
<sequence length="149" mass="15190">MAGSRTEILVGAVVLAAAVGFVVYTAQATGARTGGGSYALNASFRSLEGVSVGTDIRLAGVKIGTVSDVRLNQETYRADMVLAIRDGILIPDDSAAVIASEGLLGGTFVEIDPGGSPFTFDPGAEILDTQGAVSLISLLLRFVTGKEGQ</sequence>
<comment type="caution">
    <text evidence="2">The sequence shown here is derived from an EMBL/GenBank/DDBJ whole genome shotgun (WGS) entry which is preliminary data.</text>
</comment>
<dbReference type="InterPro" id="IPR052336">
    <property type="entry name" value="MlaD_Phospholipid_Transporter"/>
</dbReference>
<accession>A0A0L1JLK4</accession>
<organism evidence="2 3">
    <name type="scientific">Pseudaestuariivita atlantica</name>
    <dbReference type="NCBI Taxonomy" id="1317121"/>
    <lineage>
        <taxon>Bacteria</taxon>
        <taxon>Pseudomonadati</taxon>
        <taxon>Pseudomonadota</taxon>
        <taxon>Alphaproteobacteria</taxon>
        <taxon>Rhodobacterales</taxon>
        <taxon>Paracoccaceae</taxon>
        <taxon>Pseudaestuariivita</taxon>
    </lineage>
</organism>
<name>A0A0L1JLK4_9RHOB</name>
<dbReference type="GO" id="GO:0015914">
    <property type="term" value="P:phospholipid transport"/>
    <property type="evidence" value="ECO:0007669"/>
    <property type="project" value="InterPro"/>
</dbReference>
<dbReference type="InterPro" id="IPR003399">
    <property type="entry name" value="Mce/MlaD"/>
</dbReference>
<dbReference type="InterPro" id="IPR030970">
    <property type="entry name" value="ABC_MlaD"/>
</dbReference>
<dbReference type="NCBIfam" id="TIGR04430">
    <property type="entry name" value="OM_asym_MlaD"/>
    <property type="match status" value="1"/>
</dbReference>
<dbReference type="Proteomes" id="UP000036938">
    <property type="component" value="Unassembled WGS sequence"/>
</dbReference>
<dbReference type="STRING" id="1317121.ATO11_16555"/>
<gene>
    <name evidence="2" type="ORF">ATO11_16555</name>
</gene>
<keyword evidence="3" id="KW-1185">Reference proteome</keyword>
<proteinExistence type="predicted"/>
<dbReference type="PATRIC" id="fig|1317121.7.peg.4041"/>
<dbReference type="AlphaFoldDB" id="A0A0L1JLK4"/>
<dbReference type="PANTHER" id="PTHR33371">
    <property type="entry name" value="INTERMEMBRANE PHOSPHOLIPID TRANSPORT SYSTEM BINDING PROTEIN MLAD-RELATED"/>
    <property type="match status" value="1"/>
</dbReference>
<dbReference type="Pfam" id="PF02470">
    <property type="entry name" value="MlaD"/>
    <property type="match status" value="1"/>
</dbReference>
<dbReference type="PANTHER" id="PTHR33371:SF4">
    <property type="entry name" value="INTERMEMBRANE PHOSPHOLIPID TRANSPORT SYSTEM BINDING PROTEIN MLAD"/>
    <property type="match status" value="1"/>
</dbReference>
<reference evidence="2 3" key="1">
    <citation type="journal article" date="2015" name="Int. J. Syst. Evol. Microbiol.">
        <title>Aestuariivita atlantica sp. nov., isolated from deep sea sediment of the Atlantic Ocean.</title>
        <authorList>
            <person name="Li G."/>
            <person name="Lai Q."/>
            <person name="Du Y."/>
            <person name="Liu X."/>
            <person name="Sun F."/>
            <person name="Shao Z."/>
        </authorList>
    </citation>
    <scope>NUCLEOTIDE SEQUENCE [LARGE SCALE GENOMIC DNA]</scope>
    <source>
        <strain evidence="2 3">22II-S11-z3</strain>
    </source>
</reference>
<evidence type="ECO:0000313" key="3">
    <source>
        <dbReference type="Proteomes" id="UP000036938"/>
    </source>
</evidence>
<evidence type="ECO:0000313" key="2">
    <source>
        <dbReference type="EMBL" id="KNG92630.1"/>
    </source>
</evidence>
<feature type="domain" description="Mce/MlaD" evidence="1">
    <location>
        <begin position="37"/>
        <end position="114"/>
    </location>
</feature>
<protein>
    <submittedName>
        <fullName evidence="2">ABC transporter substrate-binding protein</fullName>
    </submittedName>
</protein>
<dbReference type="OrthoDB" id="7164001at2"/>